<dbReference type="EMBL" id="JAKZHW010000001">
    <property type="protein sequence ID" value="MCH8615073.1"/>
    <property type="molecule type" value="Genomic_DNA"/>
</dbReference>
<reference evidence="2 3" key="1">
    <citation type="submission" date="2022-03" db="EMBL/GenBank/DDBJ databases">
        <authorList>
            <person name="Jo J.-H."/>
            <person name="Im W.-T."/>
        </authorList>
    </citation>
    <scope>NUCLEOTIDE SEQUENCE [LARGE SCALE GENOMIC DNA]</scope>
    <source>
        <strain evidence="2 3">SM33</strain>
    </source>
</reference>
<keyword evidence="3" id="KW-1185">Reference proteome</keyword>
<proteinExistence type="predicted"/>
<protein>
    <submittedName>
        <fullName evidence="2">Uncharacterized protein</fullName>
    </submittedName>
</protein>
<accession>A0ABS9VJC7</accession>
<name>A0ABS9VJC7_9SPHN</name>
<organism evidence="2 3">
    <name type="scientific">Sphingomonas telluris</name>
    <dbReference type="NCBI Taxonomy" id="2907998"/>
    <lineage>
        <taxon>Bacteria</taxon>
        <taxon>Pseudomonadati</taxon>
        <taxon>Pseudomonadota</taxon>
        <taxon>Alphaproteobacteria</taxon>
        <taxon>Sphingomonadales</taxon>
        <taxon>Sphingomonadaceae</taxon>
        <taxon>Sphingomonas</taxon>
    </lineage>
</organism>
<dbReference type="RefSeq" id="WP_241445757.1">
    <property type="nucleotide sequence ID" value="NZ_JAKZHW010000001.1"/>
</dbReference>
<feature type="region of interest" description="Disordered" evidence="1">
    <location>
        <begin position="1"/>
        <end position="28"/>
    </location>
</feature>
<evidence type="ECO:0000313" key="2">
    <source>
        <dbReference type="EMBL" id="MCH8615073.1"/>
    </source>
</evidence>
<gene>
    <name evidence="2" type="ORF">LZ016_02985</name>
</gene>
<comment type="caution">
    <text evidence="2">The sequence shown here is derived from an EMBL/GenBank/DDBJ whole genome shotgun (WGS) entry which is preliminary data.</text>
</comment>
<evidence type="ECO:0000256" key="1">
    <source>
        <dbReference type="SAM" id="MobiDB-lite"/>
    </source>
</evidence>
<dbReference type="Proteomes" id="UP001203058">
    <property type="component" value="Unassembled WGS sequence"/>
</dbReference>
<evidence type="ECO:0000313" key="3">
    <source>
        <dbReference type="Proteomes" id="UP001203058"/>
    </source>
</evidence>
<sequence length="250" mass="27134">MALFGRKKVAPAGGGGSGEGIEDQKNQPGHQAVLRHLLEEEKKDPGIRERLAGAILFDFAYELMKDERGVRIENLLAMLASVAGQQCIAPIFNAAPPDATLEQLGLMGVKGNDGRLYLFGDPPNRLLVESPDSVISLAFGAAQSLGAPVTMEMIHEEMRKVAGSVGGPEFEQLDLPPEHMVDRPTEWARVFIPKIMEPLDLYEVPPMRRATAIGYAIQKAMDVSKGTIDPMLAARIVLQCATRTAKVYMG</sequence>